<dbReference type="InterPro" id="IPR011063">
    <property type="entry name" value="TilS/TtcA_N"/>
</dbReference>
<proteinExistence type="inferred from homology"/>
<dbReference type="AlphaFoldDB" id="A0A6I8NIT2"/>
<dbReference type="InterPro" id="IPR014729">
    <property type="entry name" value="Rossmann-like_a/b/a_fold"/>
</dbReference>
<dbReference type="CTD" id="90353"/>
<reference evidence="12" key="3">
    <citation type="submission" date="2025-09" db="UniProtKB">
        <authorList>
            <consortium name="Ensembl"/>
        </authorList>
    </citation>
    <scope>IDENTIFICATION</scope>
    <source>
        <strain evidence="12">Glennie</strain>
    </source>
</reference>
<dbReference type="OMA" id="KPVRGIC"/>
<dbReference type="FunCoup" id="A0A6I8NIT2">
    <property type="interactions" value="765"/>
</dbReference>
<evidence type="ECO:0000313" key="13">
    <source>
        <dbReference type="Proteomes" id="UP000002279"/>
    </source>
</evidence>
<dbReference type="CDD" id="cd01713">
    <property type="entry name" value="CTU1-like"/>
    <property type="match status" value="1"/>
</dbReference>
<feature type="binding site" evidence="8">
    <location>
        <position position="63"/>
    </location>
    <ligand>
        <name>ATP</name>
        <dbReference type="ChEBI" id="CHEBI:30616"/>
    </ligand>
</feature>
<evidence type="ECO:0000256" key="9">
    <source>
        <dbReference type="SAM" id="MobiDB-lite"/>
    </source>
</evidence>
<dbReference type="KEGG" id="oaa:100089280"/>
<evidence type="ECO:0000259" key="11">
    <source>
        <dbReference type="Pfam" id="PF16503"/>
    </source>
</evidence>
<dbReference type="GO" id="GO:0000049">
    <property type="term" value="F:tRNA binding"/>
    <property type="evidence" value="ECO:0000318"/>
    <property type="project" value="GO_Central"/>
</dbReference>
<comment type="pathway">
    <text evidence="7">tRNA modification; 5-methoxycarbonylmethyl-2-thiouridine-tRNA biosynthesis.</text>
</comment>
<protein>
    <recommendedName>
        <fullName evidence="7">Cytoplasmic tRNA 2-thiolation protein 1</fullName>
        <ecNumber evidence="7">2.7.7.-</ecNumber>
    </recommendedName>
    <alternativeName>
        <fullName evidence="7">ATP-binding domain-containing protein 3</fullName>
    </alternativeName>
    <alternativeName>
        <fullName evidence="7">Cytoplasmic tRNA adenylyltransferase 1</fullName>
    </alternativeName>
</protein>
<dbReference type="InParanoid" id="A0A6I8NIT2"/>
<dbReference type="OrthoDB" id="198857at2759"/>
<dbReference type="InterPro" id="IPR032442">
    <property type="entry name" value="CTU1_C"/>
</dbReference>
<evidence type="ECO:0000256" key="4">
    <source>
        <dbReference type="ARBA" id="ARBA00022694"/>
    </source>
</evidence>
<dbReference type="SUPFAM" id="SSF52402">
    <property type="entry name" value="Adenine nucleotide alpha hydrolases-like"/>
    <property type="match status" value="1"/>
</dbReference>
<feature type="region of interest" description="Disordered" evidence="9">
    <location>
        <begin position="316"/>
        <end position="357"/>
    </location>
</feature>
<dbReference type="GeneTree" id="ENSGT00390000001041"/>
<comment type="subcellular location">
    <subcellularLocation>
        <location evidence="7">Cytoplasm</location>
    </subcellularLocation>
</comment>
<dbReference type="EC" id="2.7.7.-" evidence="7"/>
<dbReference type="GO" id="GO:0016779">
    <property type="term" value="F:nucleotidyltransferase activity"/>
    <property type="evidence" value="ECO:0007669"/>
    <property type="project" value="UniProtKB-UniRule"/>
</dbReference>
<dbReference type="Ensembl" id="ENSOANT00000047320.1">
    <property type="protein sequence ID" value="ENSOANP00000040609.1"/>
    <property type="gene ID" value="ENSOANG00000037267.1"/>
</dbReference>
<name>A0A6I8NIT2_ORNAN</name>
<keyword evidence="8" id="KW-0067">ATP-binding</keyword>
<evidence type="ECO:0000259" key="10">
    <source>
        <dbReference type="Pfam" id="PF01171"/>
    </source>
</evidence>
<feature type="binding site" evidence="8">
    <location>
        <position position="172"/>
    </location>
    <ligand>
        <name>ATP</name>
        <dbReference type="ChEBI" id="CHEBI:30616"/>
    </ligand>
</feature>
<comment type="function">
    <text evidence="6 7">Plays a central role in 2-thiolation of mcm(5)S(2)U at tRNA wobble positions of tRNA(Lys), tRNA(Glu) and tRNA(Gln). Directly binds tRNAs and probably acts by catalyzing adenylation of tRNAs, an intermediate required for 2-thiolation. It is unclear whether it acts as a sulfurtransferase that transfers sulfur from thiocarboxylated URM1 onto the uridine of tRNAs at wobble position.</text>
</comment>
<sequence length="357" mass="37565">MPPPLCKACGASRASLRRPKTGDALCRTCFCATFEAEVLATVQGAGLLPAGQRVAVGASGGKDSTVLAHVLQRLNTQHGLGLDLQLLAVDEGIAGYRDAALAAVTRQSARWGLPLTIVSYRQLYGWTLDAIALQTGRRSNCTFCGVLRRQALERGARLLGADRIVTGHNADDMAETVLMNFLRGDAGRLARGGGLGSSGEGGALPRCRPLQFAYEKEIVLYAYFQGLDYFSTECVYAPDAFRGRARALLKDLEAARPSAVLDLVHSAERLSLRPGTGPPPPTACTRCGSLASRPLCQACQLLDGLNRGLPRLGIGGEARLGDGVRPREGETPGEGQESGKPPGKGGEGSLLPATLAF</sequence>
<reference evidence="12 13" key="1">
    <citation type="journal article" date="2008" name="Nature">
        <title>Genome analysis of the platypus reveals unique signatures of evolution.</title>
        <authorList>
            <person name="Warren W.C."/>
            <person name="Hillier L.W."/>
            <person name="Marshall Graves J.A."/>
            <person name="Birney E."/>
            <person name="Ponting C.P."/>
            <person name="Grutzner F."/>
            <person name="Belov K."/>
            <person name="Miller W."/>
            <person name="Clarke L."/>
            <person name="Chinwalla A.T."/>
            <person name="Yang S.P."/>
            <person name="Heger A."/>
            <person name="Locke D.P."/>
            <person name="Miethke P."/>
            <person name="Waters P.D."/>
            <person name="Veyrunes F."/>
            <person name="Fulton L."/>
            <person name="Fulton B."/>
            <person name="Graves T."/>
            <person name="Wallis J."/>
            <person name="Puente X.S."/>
            <person name="Lopez-Otin C."/>
            <person name="Ordonez G.R."/>
            <person name="Eichler E.E."/>
            <person name="Chen L."/>
            <person name="Cheng Z."/>
            <person name="Deakin J.E."/>
            <person name="Alsop A."/>
            <person name="Thompson K."/>
            <person name="Kirby P."/>
            <person name="Papenfuss A.T."/>
            <person name="Wakefield M.J."/>
            <person name="Olender T."/>
            <person name="Lancet D."/>
            <person name="Huttley G.A."/>
            <person name="Smit A.F."/>
            <person name="Pask A."/>
            <person name="Temple-Smith P."/>
            <person name="Batzer M.A."/>
            <person name="Walker J.A."/>
            <person name="Konkel M.K."/>
            <person name="Harris R.S."/>
            <person name="Whittington C.M."/>
            <person name="Wong E.S."/>
            <person name="Gemmell N.J."/>
            <person name="Buschiazzo E."/>
            <person name="Vargas Jentzsch I.M."/>
            <person name="Merkel A."/>
            <person name="Schmitz J."/>
            <person name="Zemann A."/>
            <person name="Churakov G."/>
            <person name="Kriegs J.O."/>
            <person name="Brosius J."/>
            <person name="Murchison E.P."/>
            <person name="Sachidanandam R."/>
            <person name="Smith C."/>
            <person name="Hannon G.J."/>
            <person name="Tsend-Ayush E."/>
            <person name="McMillan D."/>
            <person name="Attenborough R."/>
            <person name="Rens W."/>
            <person name="Ferguson-Smith M."/>
            <person name="Lefevre C.M."/>
            <person name="Sharp J.A."/>
            <person name="Nicholas K.R."/>
            <person name="Ray D.A."/>
            <person name="Kube M."/>
            <person name="Reinhardt R."/>
            <person name="Pringle T.H."/>
            <person name="Taylor J."/>
            <person name="Jones R.C."/>
            <person name="Nixon B."/>
            <person name="Dacheux J.L."/>
            <person name="Niwa H."/>
            <person name="Sekita Y."/>
            <person name="Huang X."/>
            <person name="Stark A."/>
            <person name="Kheradpour P."/>
            <person name="Kellis M."/>
            <person name="Flicek P."/>
            <person name="Chen Y."/>
            <person name="Webber C."/>
            <person name="Hardison R."/>
            <person name="Nelson J."/>
            <person name="Hallsworth-Pepin K."/>
            <person name="Delehaunty K."/>
            <person name="Markovic C."/>
            <person name="Minx P."/>
            <person name="Feng Y."/>
            <person name="Kremitzki C."/>
            <person name="Mitreva M."/>
            <person name="Glasscock J."/>
            <person name="Wylie T."/>
            <person name="Wohldmann P."/>
            <person name="Thiru P."/>
            <person name="Nhan M.N."/>
            <person name="Pohl C.S."/>
            <person name="Smith S.M."/>
            <person name="Hou S."/>
            <person name="Nefedov M."/>
            <person name="de Jong P.J."/>
            <person name="Renfree M.B."/>
            <person name="Mardis E.R."/>
            <person name="Wilson R.K."/>
        </authorList>
    </citation>
    <scope>NUCLEOTIDE SEQUENCE [LARGE SCALE GENOMIC DNA]</scope>
    <source>
        <strain evidence="12 13">Glennie</strain>
    </source>
</reference>
<dbReference type="GeneID" id="100089280"/>
<evidence type="ECO:0000256" key="3">
    <source>
        <dbReference type="ARBA" id="ARBA00022679"/>
    </source>
</evidence>
<dbReference type="Proteomes" id="UP000002279">
    <property type="component" value="Chromosome 5"/>
</dbReference>
<reference evidence="12" key="2">
    <citation type="submission" date="2025-08" db="UniProtKB">
        <authorList>
            <consortium name="Ensembl"/>
        </authorList>
    </citation>
    <scope>IDENTIFICATION</scope>
    <source>
        <strain evidence="12">Glennie</strain>
    </source>
</reference>
<dbReference type="GO" id="GO:0002144">
    <property type="term" value="C:cytosolic tRNA wobble base thiouridylase complex"/>
    <property type="evidence" value="ECO:0000318"/>
    <property type="project" value="GO_Central"/>
</dbReference>
<organism evidence="12 13">
    <name type="scientific">Ornithorhynchus anatinus</name>
    <name type="common">Duckbill platypus</name>
    <dbReference type="NCBI Taxonomy" id="9258"/>
    <lineage>
        <taxon>Eukaryota</taxon>
        <taxon>Metazoa</taxon>
        <taxon>Chordata</taxon>
        <taxon>Craniata</taxon>
        <taxon>Vertebrata</taxon>
        <taxon>Euteleostomi</taxon>
        <taxon>Mammalia</taxon>
        <taxon>Monotremata</taxon>
        <taxon>Ornithorhynchidae</taxon>
        <taxon>Ornithorhynchus</taxon>
    </lineage>
</organism>
<dbReference type="RefSeq" id="XP_003429531.1">
    <property type="nucleotide sequence ID" value="XM_003429483.4"/>
</dbReference>
<evidence type="ECO:0000256" key="8">
    <source>
        <dbReference type="PIRSR" id="PIRSR004976-51"/>
    </source>
</evidence>
<accession>A0A6I8NIT2</accession>
<feature type="binding site" evidence="8">
    <location>
        <position position="167"/>
    </location>
    <ligand>
        <name>ATP</name>
        <dbReference type="ChEBI" id="CHEBI:30616"/>
    </ligand>
</feature>
<comment type="similarity">
    <text evidence="7">Belongs to the TtcA family. CTU1/NCS6/ATPBD3 subfamily.</text>
</comment>
<gene>
    <name evidence="7 12" type="primary">CTU1</name>
    <name evidence="7" type="synonym">ATPBD3</name>
    <name evidence="7" type="synonym">NCS6</name>
</gene>
<evidence type="ECO:0000256" key="2">
    <source>
        <dbReference type="ARBA" id="ARBA00022555"/>
    </source>
</evidence>
<dbReference type="Bgee" id="ENSOANG00000037267">
    <property type="expression patterns" value="Expressed in liver and 7 other cell types or tissues"/>
</dbReference>
<keyword evidence="8" id="KW-0547">Nucleotide-binding</keyword>
<evidence type="ECO:0000256" key="7">
    <source>
        <dbReference type="HAMAP-Rule" id="MF_03053"/>
    </source>
</evidence>
<dbReference type="Pfam" id="PF01171">
    <property type="entry name" value="ATP_bind_3"/>
    <property type="match status" value="1"/>
</dbReference>
<dbReference type="Gene3D" id="3.40.50.620">
    <property type="entry name" value="HUPs"/>
    <property type="match status" value="1"/>
</dbReference>
<dbReference type="PANTHER" id="PTHR11807:SF12">
    <property type="entry name" value="CYTOPLASMIC TRNA 2-THIOLATION PROTEIN 1"/>
    <property type="match status" value="1"/>
</dbReference>
<dbReference type="GO" id="GO:0002143">
    <property type="term" value="P:tRNA wobble position uridine thiolation"/>
    <property type="evidence" value="ECO:0000318"/>
    <property type="project" value="GO_Central"/>
</dbReference>
<keyword evidence="1 7" id="KW-0963">Cytoplasm</keyword>
<keyword evidence="2 7" id="KW-0820">tRNA-binding</keyword>
<feature type="domain" description="Cytoplasmic tRNA 2-thiolation protein 1 C-terminal" evidence="11">
    <location>
        <begin position="283"/>
        <end position="312"/>
    </location>
</feature>
<dbReference type="FunFam" id="3.40.50.620:FF:000132">
    <property type="entry name" value="Cytoplasmic tRNA 2-thiolation protein 1"/>
    <property type="match status" value="1"/>
</dbReference>
<dbReference type="InterPro" id="IPR056369">
    <property type="entry name" value="CTU1-like_ATP-bd"/>
</dbReference>
<dbReference type="GO" id="GO:0005524">
    <property type="term" value="F:ATP binding"/>
    <property type="evidence" value="ECO:0007669"/>
    <property type="project" value="UniProtKB-KW"/>
</dbReference>
<feature type="binding site" evidence="8">
    <location>
        <position position="89"/>
    </location>
    <ligand>
        <name>ATP</name>
        <dbReference type="ChEBI" id="CHEBI:30616"/>
    </ligand>
</feature>
<dbReference type="GO" id="GO:0032447">
    <property type="term" value="P:protein urmylation"/>
    <property type="evidence" value="ECO:0007669"/>
    <property type="project" value="UniProtKB-UniRule"/>
</dbReference>
<keyword evidence="5 7" id="KW-0694">RNA-binding</keyword>
<feature type="binding site" evidence="8">
    <location>
        <begin position="57"/>
        <end position="59"/>
    </location>
    <ligand>
        <name>ATP</name>
        <dbReference type="ChEBI" id="CHEBI:30616"/>
    </ligand>
</feature>
<keyword evidence="3 7" id="KW-0808">Transferase</keyword>
<dbReference type="InterPro" id="IPR035107">
    <property type="entry name" value="tRNA_thiolation_TtcA_Ctu1"/>
</dbReference>
<feature type="domain" description="tRNA(Ile)-lysidine/2-thiocytidine synthase N-terminal" evidence="10">
    <location>
        <begin position="54"/>
        <end position="242"/>
    </location>
</feature>
<evidence type="ECO:0000313" key="12">
    <source>
        <dbReference type="Ensembl" id="ENSOANP00000040609.1"/>
    </source>
</evidence>
<dbReference type="PANTHER" id="PTHR11807">
    <property type="entry name" value="ATPASES OF THE PP SUPERFAMILY-RELATED"/>
    <property type="match status" value="1"/>
</dbReference>
<dbReference type="InterPro" id="IPR000541">
    <property type="entry name" value="Ncs6/Tuc1/Ctu1"/>
</dbReference>
<keyword evidence="4 7" id="KW-0819">tRNA processing</keyword>
<dbReference type="UniPathway" id="UPA00988"/>
<dbReference type="Pfam" id="PF16503">
    <property type="entry name" value="zn-ribbon_14"/>
    <property type="match status" value="1"/>
</dbReference>
<dbReference type="PIRSF" id="PIRSF004976">
    <property type="entry name" value="ATPase_YdaO"/>
    <property type="match status" value="1"/>
</dbReference>
<evidence type="ECO:0000256" key="6">
    <source>
        <dbReference type="ARBA" id="ARBA00060195"/>
    </source>
</evidence>
<comment type="subunit">
    <text evidence="7">Component of a complex at least composed of URM1, CTU2/NCS2 and CTU1/ATPBD3. May form a heterodimer with CTU2/NCS2.</text>
</comment>
<evidence type="ECO:0000256" key="1">
    <source>
        <dbReference type="ARBA" id="ARBA00022490"/>
    </source>
</evidence>
<feature type="compositionally biased region" description="Basic and acidic residues" evidence="9">
    <location>
        <begin position="319"/>
        <end position="330"/>
    </location>
</feature>
<evidence type="ECO:0000256" key="5">
    <source>
        <dbReference type="ARBA" id="ARBA00022884"/>
    </source>
</evidence>
<dbReference type="HAMAP" id="MF_03053">
    <property type="entry name" value="CTU1"/>
    <property type="match status" value="1"/>
</dbReference>
<keyword evidence="13" id="KW-1185">Reference proteome</keyword>